<accession>A0A834X9M9</accession>
<gene>
    <name evidence="1" type="ORF">G2W53_003354</name>
</gene>
<proteinExistence type="predicted"/>
<organism evidence="1 2">
    <name type="scientific">Senna tora</name>
    <dbReference type="NCBI Taxonomy" id="362788"/>
    <lineage>
        <taxon>Eukaryota</taxon>
        <taxon>Viridiplantae</taxon>
        <taxon>Streptophyta</taxon>
        <taxon>Embryophyta</taxon>
        <taxon>Tracheophyta</taxon>
        <taxon>Spermatophyta</taxon>
        <taxon>Magnoliopsida</taxon>
        <taxon>eudicotyledons</taxon>
        <taxon>Gunneridae</taxon>
        <taxon>Pentapetalae</taxon>
        <taxon>rosids</taxon>
        <taxon>fabids</taxon>
        <taxon>Fabales</taxon>
        <taxon>Fabaceae</taxon>
        <taxon>Caesalpinioideae</taxon>
        <taxon>Cassia clade</taxon>
        <taxon>Senna</taxon>
    </lineage>
</organism>
<reference evidence="1" key="1">
    <citation type="submission" date="2020-09" db="EMBL/GenBank/DDBJ databases">
        <title>Genome-Enabled Discovery of Anthraquinone Biosynthesis in Senna tora.</title>
        <authorList>
            <person name="Kang S.-H."/>
            <person name="Pandey R.P."/>
            <person name="Lee C.-M."/>
            <person name="Sim J.-S."/>
            <person name="Jeong J.-T."/>
            <person name="Choi B.-S."/>
            <person name="Jung M."/>
            <person name="Ginzburg D."/>
            <person name="Zhao K."/>
            <person name="Won S.Y."/>
            <person name="Oh T.-J."/>
            <person name="Yu Y."/>
            <person name="Kim N.-H."/>
            <person name="Lee O.R."/>
            <person name="Lee T.-H."/>
            <person name="Bashyal P."/>
            <person name="Kim T.-S."/>
            <person name="Lee W.-H."/>
            <person name="Kawkins C."/>
            <person name="Kim C.-K."/>
            <person name="Kim J.S."/>
            <person name="Ahn B.O."/>
            <person name="Rhee S.Y."/>
            <person name="Sohng J.K."/>
        </authorList>
    </citation>
    <scope>NUCLEOTIDE SEQUENCE</scope>
    <source>
        <tissue evidence="1">Leaf</tissue>
    </source>
</reference>
<sequence>MLCQRALGKRDISSEFSNLMADDWFLTLDLQDMACEQEQLAKWVKELTHSKGKGGPHQQSLFSHDAQNHLPIKNHHQSAVTPDLPDLNYAPRHPLDPVTLPWSLQDILLTRSPFTKHTLLLGFRRFTYNVLSFKDVA</sequence>
<evidence type="ECO:0000313" key="1">
    <source>
        <dbReference type="EMBL" id="KAF7841056.1"/>
    </source>
</evidence>
<name>A0A834X9M9_9FABA</name>
<comment type="caution">
    <text evidence="1">The sequence shown here is derived from an EMBL/GenBank/DDBJ whole genome shotgun (WGS) entry which is preliminary data.</text>
</comment>
<protein>
    <submittedName>
        <fullName evidence="1">Uncharacterized protein</fullName>
    </submittedName>
</protein>
<evidence type="ECO:0000313" key="2">
    <source>
        <dbReference type="Proteomes" id="UP000634136"/>
    </source>
</evidence>
<keyword evidence="2" id="KW-1185">Reference proteome</keyword>
<dbReference type="EMBL" id="JAAIUW010000002">
    <property type="protein sequence ID" value="KAF7841056.1"/>
    <property type="molecule type" value="Genomic_DNA"/>
</dbReference>
<dbReference type="Proteomes" id="UP000634136">
    <property type="component" value="Unassembled WGS sequence"/>
</dbReference>
<dbReference type="AlphaFoldDB" id="A0A834X9M9"/>